<keyword evidence="5 7" id="KW-1133">Transmembrane helix</keyword>
<dbReference type="Proteomes" id="UP001363151">
    <property type="component" value="Unassembled WGS sequence"/>
</dbReference>
<feature type="signal peptide" evidence="7">
    <location>
        <begin position="1"/>
        <end position="19"/>
    </location>
</feature>
<evidence type="ECO:0000313" key="9">
    <source>
        <dbReference type="Proteomes" id="UP001363151"/>
    </source>
</evidence>
<accession>A0ABR1GD83</accession>
<keyword evidence="3 7" id="KW-0812">Transmembrane</keyword>
<evidence type="ECO:0000256" key="1">
    <source>
        <dbReference type="ARBA" id="ARBA00004141"/>
    </source>
</evidence>
<evidence type="ECO:0000256" key="5">
    <source>
        <dbReference type="ARBA" id="ARBA00022989"/>
    </source>
</evidence>
<feature type="transmembrane region" description="Helical" evidence="7">
    <location>
        <begin position="409"/>
        <end position="431"/>
    </location>
</feature>
<dbReference type="Pfam" id="PF02990">
    <property type="entry name" value="EMP70"/>
    <property type="match status" value="1"/>
</dbReference>
<dbReference type="PANTHER" id="PTHR10766:SF111">
    <property type="entry name" value="TRANSMEMBRANE 9 SUPERFAMILY MEMBER 2"/>
    <property type="match status" value="1"/>
</dbReference>
<feature type="transmembrane region" description="Helical" evidence="7">
    <location>
        <begin position="604"/>
        <end position="632"/>
    </location>
</feature>
<feature type="transmembrane region" description="Helical" evidence="7">
    <location>
        <begin position="572"/>
        <end position="592"/>
    </location>
</feature>
<dbReference type="PANTHER" id="PTHR10766">
    <property type="entry name" value="TRANSMEMBRANE 9 SUPERFAMILY PROTEIN"/>
    <property type="match status" value="1"/>
</dbReference>
<proteinExistence type="inferred from homology"/>
<evidence type="ECO:0000256" key="2">
    <source>
        <dbReference type="ARBA" id="ARBA00005227"/>
    </source>
</evidence>
<feature type="transmembrane region" description="Helical" evidence="7">
    <location>
        <begin position="443"/>
        <end position="465"/>
    </location>
</feature>
<feature type="transmembrane region" description="Helical" evidence="7">
    <location>
        <begin position="533"/>
        <end position="560"/>
    </location>
</feature>
<feature type="transmembrane region" description="Helical" evidence="7">
    <location>
        <begin position="343"/>
        <end position="370"/>
    </location>
</feature>
<feature type="transmembrane region" description="Helical" evidence="7">
    <location>
        <begin position="376"/>
        <end position="397"/>
    </location>
</feature>
<dbReference type="EMBL" id="JBBJCI010000033">
    <property type="protein sequence ID" value="KAK7253964.1"/>
    <property type="molecule type" value="Genomic_DNA"/>
</dbReference>
<dbReference type="InterPro" id="IPR004240">
    <property type="entry name" value="EMP70"/>
</dbReference>
<evidence type="ECO:0000256" key="6">
    <source>
        <dbReference type="ARBA" id="ARBA00023136"/>
    </source>
</evidence>
<sequence length="642" mass="71180">MGFNAAVFAVVVAARACGAVTYLPGVAPRSYAPEEGLKLYVNKLTSTHTQIPHDYYSLPFCHPKIKEVTENIGERLAGDRIENSLYKLSVLRQQPCKIVCRKSITKAGARQFASAIDDDYRVHWIVDNLPASTLLTNKAAPSQPYHVRGFPVGFKLAGSAGKAEHYLFNHVKIIVAVHRAGESAGGGDEERVRVVGFRVEPYSIAHGYDKDAKFSTKDTELTTCSATRPATNDPSNYQRVDGAGEVVFTYDVEWEDSATPWANRWDVFLQGNPDDKIHWFSITNSTMIVVFLTVMVAMILVRTLSQDIAQYNDTALLDEAKEESGWKLVHADVFRPPRVSPMLFSVCIGTGVQLALMVLFTLTFALFGFLSPANRGSLITALLMLYVFMGSAGGYAASRVYKTFKGSDWMTNTLLTALAFPGFVFGAFLVIDMSLLAVGSSGAVPLTTLLTLVVLWFGVSVPLVFGGAYCGFKKDVEPHPVRTNQIPRLVPPQPWYMNAALTTTFGGILPFGAVSVELFFIMSAIWLHQIYYIFGFLFLVMIILVATCAEITILLCYFQLCNEDYNWWWRSVLSSGACAGYVLLYAVWYYVFELEITGVVPSTLYFGYMILISLSFFLITGAIGFYACFWFVNKIYGSIKVD</sequence>
<comment type="subcellular location">
    <subcellularLocation>
        <location evidence="1">Membrane</location>
        <topology evidence="1">Multi-pass membrane protein</topology>
    </subcellularLocation>
</comment>
<keyword evidence="6 7" id="KW-0472">Membrane</keyword>
<comment type="caution">
    <text evidence="8">The sequence shown here is derived from an EMBL/GenBank/DDBJ whole genome shotgun (WGS) entry which is preliminary data.</text>
</comment>
<keyword evidence="4 7" id="KW-0732">Signal</keyword>
<evidence type="ECO:0000256" key="3">
    <source>
        <dbReference type="ARBA" id="ARBA00022692"/>
    </source>
</evidence>
<feature type="transmembrane region" description="Helical" evidence="7">
    <location>
        <begin position="279"/>
        <end position="301"/>
    </location>
</feature>
<comment type="similarity">
    <text evidence="2 7">Belongs to the nonaspanin (TM9SF) (TC 9.A.2) family.</text>
</comment>
<name>A0ABR1GD83_AURAN</name>
<protein>
    <recommendedName>
        <fullName evidence="7">Transmembrane 9 superfamily member</fullName>
    </recommendedName>
</protein>
<reference evidence="8 9" key="1">
    <citation type="submission" date="2024-03" db="EMBL/GenBank/DDBJ databases">
        <title>Aureococcus anophagefferens CCMP1851 and Kratosvirus quantuckense: Draft genome of a second virus-susceptible host strain in the model system.</title>
        <authorList>
            <person name="Chase E."/>
            <person name="Truchon A.R."/>
            <person name="Schepens W."/>
            <person name="Wilhelm S.W."/>
        </authorList>
    </citation>
    <scope>NUCLEOTIDE SEQUENCE [LARGE SCALE GENOMIC DNA]</scope>
    <source>
        <strain evidence="8 9">CCMP1851</strain>
    </source>
</reference>
<evidence type="ECO:0000256" key="4">
    <source>
        <dbReference type="ARBA" id="ARBA00022729"/>
    </source>
</evidence>
<organism evidence="8 9">
    <name type="scientific">Aureococcus anophagefferens</name>
    <name type="common">Harmful bloom alga</name>
    <dbReference type="NCBI Taxonomy" id="44056"/>
    <lineage>
        <taxon>Eukaryota</taxon>
        <taxon>Sar</taxon>
        <taxon>Stramenopiles</taxon>
        <taxon>Ochrophyta</taxon>
        <taxon>Pelagophyceae</taxon>
        <taxon>Pelagomonadales</taxon>
        <taxon>Pelagomonadaceae</taxon>
        <taxon>Aureococcus</taxon>
    </lineage>
</organism>
<evidence type="ECO:0000313" key="8">
    <source>
        <dbReference type="EMBL" id="KAK7253964.1"/>
    </source>
</evidence>
<evidence type="ECO:0000256" key="7">
    <source>
        <dbReference type="RuleBase" id="RU363079"/>
    </source>
</evidence>
<gene>
    <name evidence="8" type="ORF">SO694_00003636</name>
</gene>
<keyword evidence="9" id="KW-1185">Reference proteome</keyword>
<feature type="chain" id="PRO_5044981036" description="Transmembrane 9 superfamily member" evidence="7">
    <location>
        <begin position="20"/>
        <end position="642"/>
    </location>
</feature>
<feature type="transmembrane region" description="Helical" evidence="7">
    <location>
        <begin position="505"/>
        <end position="527"/>
    </location>
</feature>